<name>A0A485NU70_LYNPA</name>
<accession>A0A485NU70</accession>
<evidence type="ECO:0000313" key="3">
    <source>
        <dbReference type="Proteomes" id="UP000386466"/>
    </source>
</evidence>
<dbReference type="AlphaFoldDB" id="A0A485NU70"/>
<dbReference type="EMBL" id="CAAGRJ010021546">
    <property type="protein sequence ID" value="VFV35693.1"/>
    <property type="molecule type" value="Genomic_DNA"/>
</dbReference>
<feature type="compositionally biased region" description="Basic and acidic residues" evidence="1">
    <location>
        <begin position="1"/>
        <end position="23"/>
    </location>
</feature>
<dbReference type="Proteomes" id="UP000386466">
    <property type="component" value="Unassembled WGS sequence"/>
</dbReference>
<evidence type="ECO:0000313" key="2">
    <source>
        <dbReference type="EMBL" id="VFV35693.1"/>
    </source>
</evidence>
<protein>
    <submittedName>
        <fullName evidence="2">Uncharacterized protein</fullName>
    </submittedName>
</protein>
<feature type="region of interest" description="Disordered" evidence="1">
    <location>
        <begin position="152"/>
        <end position="198"/>
    </location>
</feature>
<feature type="region of interest" description="Disordered" evidence="1">
    <location>
        <begin position="1"/>
        <end position="119"/>
    </location>
</feature>
<reference evidence="2 3" key="1">
    <citation type="submission" date="2019-01" db="EMBL/GenBank/DDBJ databases">
        <authorList>
            <person name="Alioto T."/>
            <person name="Alioto T."/>
        </authorList>
    </citation>
    <scope>NUCLEOTIDE SEQUENCE [LARGE SCALE GENOMIC DNA]</scope>
</reference>
<proteinExistence type="predicted"/>
<keyword evidence="3" id="KW-1185">Reference proteome</keyword>
<gene>
    <name evidence="2" type="ORF">LYPA_23C020661</name>
</gene>
<organism evidence="2 3">
    <name type="scientific">Lynx pardinus</name>
    <name type="common">Iberian lynx</name>
    <name type="synonym">Felis pardina</name>
    <dbReference type="NCBI Taxonomy" id="191816"/>
    <lineage>
        <taxon>Eukaryota</taxon>
        <taxon>Metazoa</taxon>
        <taxon>Chordata</taxon>
        <taxon>Craniata</taxon>
        <taxon>Vertebrata</taxon>
        <taxon>Euteleostomi</taxon>
        <taxon>Mammalia</taxon>
        <taxon>Eutheria</taxon>
        <taxon>Laurasiatheria</taxon>
        <taxon>Carnivora</taxon>
        <taxon>Feliformia</taxon>
        <taxon>Felidae</taxon>
        <taxon>Felinae</taxon>
        <taxon>Lynx</taxon>
    </lineage>
</organism>
<evidence type="ECO:0000256" key="1">
    <source>
        <dbReference type="SAM" id="MobiDB-lite"/>
    </source>
</evidence>
<sequence length="221" mass="24054">MEARDAETTEGSREEERGEEEGRKRRRKRENRRERGEKERKKHGACELGGIQSPAAGLRGPRRPPLPPGAQRGPTAASLGPRRCRLRSRWGAQRAGEPGNSPGLGGPRRRRQRSPGAAGLLRVTAAARFRRDSFPNTSGSLPPRVCVARQRPMDYCSRPGRPPPPARQPPGKSRPSPRPCTATEELQAPTPLGSPVSLPRLPILLRDLGVTAPPASSSLHL</sequence>